<dbReference type="InterPro" id="IPR027417">
    <property type="entry name" value="P-loop_NTPase"/>
</dbReference>
<sequence length="284" mass="30397">MESSATQRTDGALTAVVGLRPASAPEDRREAGAPGPSEAGPAALELRRVSKRFGQVVAVRDVSFSLGHGEVVALLGDNGAGKSTVVKMISGVFAPTSGEIRLDGQAVRFRNSKQARERGIATVYQDLALVPTMNVWRNFFLGSELRHRGRLDVKRMRAETAQALHEIGLRNLSSVDQEVKGLSGGERQALSIGRAVHFQQQVLLLDEPTAALSVKETEKVFDYVRQARQSGIGILLIMHNTVQALSVSDRVVVMRHGEVAAEFAVGGDLEALAKQVNLAISGAA</sequence>
<dbReference type="PROSITE" id="PS00211">
    <property type="entry name" value="ABC_TRANSPORTER_1"/>
    <property type="match status" value="1"/>
</dbReference>
<dbReference type="Proteomes" id="UP001589788">
    <property type="component" value="Unassembled WGS sequence"/>
</dbReference>
<dbReference type="Pfam" id="PF00005">
    <property type="entry name" value="ABC_tran"/>
    <property type="match status" value="1"/>
</dbReference>
<evidence type="ECO:0000256" key="1">
    <source>
        <dbReference type="ARBA" id="ARBA00022741"/>
    </source>
</evidence>
<comment type="caution">
    <text evidence="5">The sequence shown here is derived from an EMBL/GenBank/DDBJ whole genome shotgun (WGS) entry which is preliminary data.</text>
</comment>
<name>A0ABV6C4Q7_9ACTN</name>
<dbReference type="SMART" id="SM00382">
    <property type="entry name" value="AAA"/>
    <property type="match status" value="1"/>
</dbReference>
<evidence type="ECO:0000313" key="6">
    <source>
        <dbReference type="Proteomes" id="UP001589788"/>
    </source>
</evidence>
<dbReference type="InterPro" id="IPR003593">
    <property type="entry name" value="AAA+_ATPase"/>
</dbReference>
<proteinExistence type="predicted"/>
<evidence type="ECO:0000256" key="3">
    <source>
        <dbReference type="SAM" id="MobiDB-lite"/>
    </source>
</evidence>
<dbReference type="RefSeq" id="WP_377788287.1">
    <property type="nucleotide sequence ID" value="NZ_JBHLYQ010000022.1"/>
</dbReference>
<dbReference type="InterPro" id="IPR050107">
    <property type="entry name" value="ABC_carbohydrate_import_ATPase"/>
</dbReference>
<dbReference type="CDD" id="cd03216">
    <property type="entry name" value="ABC_Carb_Monos_I"/>
    <property type="match status" value="1"/>
</dbReference>
<dbReference type="PROSITE" id="PS50893">
    <property type="entry name" value="ABC_TRANSPORTER_2"/>
    <property type="match status" value="1"/>
</dbReference>
<feature type="region of interest" description="Disordered" evidence="3">
    <location>
        <begin position="1"/>
        <end position="42"/>
    </location>
</feature>
<dbReference type="GO" id="GO:0005524">
    <property type="term" value="F:ATP binding"/>
    <property type="evidence" value="ECO:0007669"/>
    <property type="project" value="UniProtKB-KW"/>
</dbReference>
<dbReference type="PANTHER" id="PTHR43790:SF8">
    <property type="entry name" value="SUGAR ABC TRANSPORTER ATP-BINDING PROTEIN"/>
    <property type="match status" value="1"/>
</dbReference>
<reference evidence="5 6" key="1">
    <citation type="submission" date="2024-09" db="EMBL/GenBank/DDBJ databases">
        <authorList>
            <person name="Sun Q."/>
            <person name="Mori K."/>
        </authorList>
    </citation>
    <scope>NUCLEOTIDE SEQUENCE [LARGE SCALE GENOMIC DNA]</scope>
    <source>
        <strain evidence="5 6">JCM 15389</strain>
    </source>
</reference>
<evidence type="ECO:0000259" key="4">
    <source>
        <dbReference type="PROSITE" id="PS50893"/>
    </source>
</evidence>
<keyword evidence="1" id="KW-0547">Nucleotide-binding</keyword>
<keyword evidence="6" id="KW-1185">Reference proteome</keyword>
<accession>A0ABV6C4Q7</accession>
<organism evidence="5 6">
    <name type="scientific">Aciditerrimonas ferrireducens</name>
    <dbReference type="NCBI Taxonomy" id="667306"/>
    <lineage>
        <taxon>Bacteria</taxon>
        <taxon>Bacillati</taxon>
        <taxon>Actinomycetota</taxon>
        <taxon>Acidimicrobiia</taxon>
        <taxon>Acidimicrobiales</taxon>
        <taxon>Acidimicrobiaceae</taxon>
        <taxon>Aciditerrimonas</taxon>
    </lineage>
</organism>
<feature type="domain" description="ABC transporter" evidence="4">
    <location>
        <begin position="44"/>
        <end position="281"/>
    </location>
</feature>
<keyword evidence="2 5" id="KW-0067">ATP-binding</keyword>
<protein>
    <submittedName>
        <fullName evidence="5">ATP-binding cassette domain-containing protein</fullName>
    </submittedName>
</protein>
<evidence type="ECO:0000256" key="2">
    <source>
        <dbReference type="ARBA" id="ARBA00022840"/>
    </source>
</evidence>
<feature type="compositionally biased region" description="Low complexity" evidence="3">
    <location>
        <begin position="32"/>
        <end position="42"/>
    </location>
</feature>
<dbReference type="Gene3D" id="3.40.50.300">
    <property type="entry name" value="P-loop containing nucleotide triphosphate hydrolases"/>
    <property type="match status" value="1"/>
</dbReference>
<dbReference type="InterPro" id="IPR017871">
    <property type="entry name" value="ABC_transporter-like_CS"/>
</dbReference>
<dbReference type="PANTHER" id="PTHR43790">
    <property type="entry name" value="CARBOHYDRATE TRANSPORT ATP-BINDING PROTEIN MG119-RELATED"/>
    <property type="match status" value="1"/>
</dbReference>
<dbReference type="InterPro" id="IPR003439">
    <property type="entry name" value="ABC_transporter-like_ATP-bd"/>
</dbReference>
<gene>
    <name evidence="5" type="ORF">ACFFRE_03560</name>
</gene>
<dbReference type="SUPFAM" id="SSF52540">
    <property type="entry name" value="P-loop containing nucleoside triphosphate hydrolases"/>
    <property type="match status" value="1"/>
</dbReference>
<evidence type="ECO:0000313" key="5">
    <source>
        <dbReference type="EMBL" id="MFC0081237.1"/>
    </source>
</evidence>
<dbReference type="EMBL" id="JBHLYQ010000022">
    <property type="protein sequence ID" value="MFC0081237.1"/>
    <property type="molecule type" value="Genomic_DNA"/>
</dbReference>